<evidence type="ECO:0000259" key="9">
    <source>
        <dbReference type="Pfam" id="PF01225"/>
    </source>
</evidence>
<dbReference type="GO" id="GO:0009252">
    <property type="term" value="P:peptidoglycan biosynthetic process"/>
    <property type="evidence" value="ECO:0007669"/>
    <property type="project" value="UniProtKB-UniRule"/>
</dbReference>
<protein>
    <recommendedName>
        <fullName evidence="7">UDP-N-acetylmuramoyl-L-alanyl-D-glutamate--2,6-diaminopimelate ligase</fullName>
        <ecNumber evidence="7">6.3.2.13</ecNumber>
    </recommendedName>
    <alternativeName>
        <fullName evidence="7">Meso-A2pm-adding enzyme</fullName>
    </alternativeName>
    <alternativeName>
        <fullName evidence="7">Meso-diaminopimelate-adding enzyme</fullName>
    </alternativeName>
    <alternativeName>
        <fullName evidence="7">UDP-MurNAc-L-Ala-D-Glu:meso-diaminopimelate ligase</fullName>
    </alternativeName>
    <alternativeName>
        <fullName evidence="7">UDP-MurNAc-tripeptide synthetase</fullName>
    </alternativeName>
    <alternativeName>
        <fullName evidence="7">UDP-N-acetylmuramyl-tripeptide synthetase</fullName>
    </alternativeName>
</protein>
<evidence type="ECO:0000259" key="11">
    <source>
        <dbReference type="Pfam" id="PF08245"/>
    </source>
</evidence>
<dbReference type="GO" id="GO:0005524">
    <property type="term" value="F:ATP binding"/>
    <property type="evidence" value="ECO:0007669"/>
    <property type="project" value="UniProtKB-UniRule"/>
</dbReference>
<keyword evidence="3 7" id="KW-0133">Cell shape</keyword>
<evidence type="ECO:0000256" key="3">
    <source>
        <dbReference type="ARBA" id="ARBA00022960"/>
    </source>
</evidence>
<dbReference type="STRING" id="29524.SAMN02745171_01246"/>
<dbReference type="Gene3D" id="3.40.1390.10">
    <property type="entry name" value="MurE/MurF, N-terminal domain"/>
    <property type="match status" value="1"/>
</dbReference>
<feature type="binding site" evidence="7">
    <location>
        <position position="46"/>
    </location>
    <ligand>
        <name>UDP-N-acetyl-alpha-D-muramoyl-L-alanyl-D-glutamate</name>
        <dbReference type="ChEBI" id="CHEBI:83900"/>
    </ligand>
</feature>
<dbReference type="GO" id="GO:0008765">
    <property type="term" value="F:UDP-N-acetylmuramoylalanyl-D-glutamate-2,6-diaminopimelate ligase activity"/>
    <property type="evidence" value="ECO:0007669"/>
    <property type="project" value="UniProtKB-UniRule"/>
</dbReference>
<feature type="domain" description="Mur ligase central" evidence="11">
    <location>
        <begin position="131"/>
        <end position="326"/>
    </location>
</feature>
<dbReference type="SUPFAM" id="SSF53623">
    <property type="entry name" value="MurD-like peptide ligases, catalytic domain"/>
    <property type="match status" value="1"/>
</dbReference>
<keyword evidence="2 7" id="KW-0132">Cell division</keyword>
<keyword evidence="7" id="KW-0067">ATP-binding</keyword>
<dbReference type="Gene3D" id="3.40.1190.10">
    <property type="entry name" value="Mur-like, catalytic domain"/>
    <property type="match status" value="1"/>
</dbReference>
<evidence type="ECO:0000256" key="8">
    <source>
        <dbReference type="RuleBase" id="RU004135"/>
    </source>
</evidence>
<accession>A0A1T4NV48</accession>
<feature type="short sequence motif" description="Meso-diaminopimelate recognition motif" evidence="7">
    <location>
        <begin position="425"/>
        <end position="428"/>
    </location>
</feature>
<name>A0A1T4NV48_9PORP</name>
<proteinExistence type="inferred from homology"/>
<dbReference type="EC" id="6.3.2.13" evidence="7"/>
<dbReference type="InterPro" id="IPR013221">
    <property type="entry name" value="Mur_ligase_cen"/>
</dbReference>
<organism evidence="12 13">
    <name type="scientific">Porphyromonas circumdentaria</name>
    <dbReference type="NCBI Taxonomy" id="29524"/>
    <lineage>
        <taxon>Bacteria</taxon>
        <taxon>Pseudomonadati</taxon>
        <taxon>Bacteroidota</taxon>
        <taxon>Bacteroidia</taxon>
        <taxon>Bacteroidales</taxon>
        <taxon>Porphyromonadaceae</taxon>
        <taxon>Porphyromonas</taxon>
    </lineage>
</organism>
<dbReference type="PANTHER" id="PTHR23135">
    <property type="entry name" value="MUR LIGASE FAMILY MEMBER"/>
    <property type="match status" value="1"/>
</dbReference>
<feature type="binding site" evidence="7">
    <location>
        <position position="401"/>
    </location>
    <ligand>
        <name>meso-2,6-diaminopimelate</name>
        <dbReference type="ChEBI" id="CHEBI:57791"/>
    </ligand>
</feature>
<dbReference type="EMBL" id="FUXE01000012">
    <property type="protein sequence ID" value="SJZ83124.1"/>
    <property type="molecule type" value="Genomic_DNA"/>
</dbReference>
<comment type="similarity">
    <text evidence="1 7">Belongs to the MurCDEF family. MurE subfamily.</text>
</comment>
<evidence type="ECO:0000256" key="4">
    <source>
        <dbReference type="ARBA" id="ARBA00022984"/>
    </source>
</evidence>
<keyword evidence="5 7" id="KW-0131">Cell cycle</keyword>
<comment type="cofactor">
    <cofactor evidence="7">
        <name>Mg(2+)</name>
        <dbReference type="ChEBI" id="CHEBI:18420"/>
    </cofactor>
</comment>
<reference evidence="13" key="1">
    <citation type="submission" date="2017-02" db="EMBL/GenBank/DDBJ databases">
        <authorList>
            <person name="Varghese N."/>
            <person name="Submissions S."/>
        </authorList>
    </citation>
    <scope>NUCLEOTIDE SEQUENCE [LARGE SCALE GENOMIC DNA]</scope>
    <source>
        <strain evidence="13">ATCC 51356</strain>
    </source>
</reference>
<comment type="caution">
    <text evidence="7">Lacks conserved residue(s) required for the propagation of feature annotation.</text>
</comment>
<dbReference type="InterPro" id="IPR036615">
    <property type="entry name" value="Mur_ligase_C_dom_sf"/>
</dbReference>
<evidence type="ECO:0000259" key="10">
    <source>
        <dbReference type="Pfam" id="PF02875"/>
    </source>
</evidence>
<keyword evidence="13" id="KW-1185">Reference proteome</keyword>
<evidence type="ECO:0000256" key="2">
    <source>
        <dbReference type="ARBA" id="ARBA00022618"/>
    </source>
</evidence>
<keyword evidence="7" id="KW-0963">Cytoplasm</keyword>
<dbReference type="InterPro" id="IPR000713">
    <property type="entry name" value="Mur_ligase_N"/>
</dbReference>
<dbReference type="AlphaFoldDB" id="A0A1T4NV48"/>
<evidence type="ECO:0000256" key="1">
    <source>
        <dbReference type="ARBA" id="ARBA00005898"/>
    </source>
</evidence>
<comment type="pathway">
    <text evidence="7 8">Cell wall biogenesis; peptidoglycan biosynthesis.</text>
</comment>
<keyword evidence="6 7" id="KW-0961">Cell wall biogenesis/degradation</keyword>
<dbReference type="GO" id="GO:0051301">
    <property type="term" value="P:cell division"/>
    <property type="evidence" value="ECO:0007669"/>
    <property type="project" value="UniProtKB-KW"/>
</dbReference>
<dbReference type="RefSeq" id="WP_078737157.1">
    <property type="nucleotide sequence ID" value="NZ_FUXE01000012.1"/>
</dbReference>
<comment type="function">
    <text evidence="7">Catalyzes the addition of meso-diaminopimelic acid to the nucleotide precursor UDP-N-acetylmuramoyl-L-alanyl-D-glutamate (UMAG) in the biosynthesis of bacterial cell-wall peptidoglycan.</text>
</comment>
<feature type="binding site" evidence="7">
    <location>
        <begin position="133"/>
        <end position="139"/>
    </location>
    <ligand>
        <name>ATP</name>
        <dbReference type="ChEBI" id="CHEBI:30616"/>
    </ligand>
</feature>
<sequence>MSDRYTPSSIELLTLQEIVEGLKPWIIHLENQGIESISFCNIASDSRKVVKGGIFVAIPGVAVDGWSFIPKVVEAGASLVIGEHIPSEEERRLFEAHTTLYLQVSSAPAALAALVELYWGHPSRQLQLIGVTGTNGKTTTATLLYRLFSQLGYKTGLIGTVENRVGDEVIPATHTTPDPIALGALLHQMCVAGCTYVFMEVSSHAVVQKRIGSLLFRGGIFTNLTRDHLDYHGTMLEYIRAKKGFFDSLPQEAFALINADDKNGATMVQNCAAQVYTYSLNRPADFSIKVIERDLNGTALLLDGKEVWSRLVGNFNAYNMGVVYAATRLLLPNLPVEELLKALSTLQAAEGRFEVVYSGACTAIVDYAHTPDALIKVLDTIRPLLLQGARLITVVGAGGNRDKGKRPIMAQEAFRRSDLLLLTSDNPRNEDPEVIIQEMLEGLTPAEQIRTLVNKDRREAIRTACRLAQKGDVIVVAGKGHETYQEIAGVRHHFDDREELRTALSLLNNPS</sequence>
<keyword evidence="4 7" id="KW-0573">Peptidoglycan synthesis</keyword>
<comment type="subcellular location">
    <subcellularLocation>
        <location evidence="7 8">Cytoplasm</location>
    </subcellularLocation>
</comment>
<evidence type="ECO:0000313" key="12">
    <source>
        <dbReference type="EMBL" id="SJZ83124.1"/>
    </source>
</evidence>
<evidence type="ECO:0000313" key="13">
    <source>
        <dbReference type="Proteomes" id="UP000190121"/>
    </source>
</evidence>
<feature type="binding site" evidence="7">
    <location>
        <position position="482"/>
    </location>
    <ligand>
        <name>meso-2,6-diaminopimelate</name>
        <dbReference type="ChEBI" id="CHEBI:57791"/>
    </ligand>
</feature>
<dbReference type="OrthoDB" id="9800958at2"/>
<feature type="binding site" evidence="7">
    <location>
        <position position="208"/>
    </location>
    <ligand>
        <name>UDP-N-acetyl-alpha-D-muramoyl-L-alanyl-D-glutamate</name>
        <dbReference type="ChEBI" id="CHEBI:83900"/>
    </ligand>
</feature>
<dbReference type="UniPathway" id="UPA00219"/>
<feature type="domain" description="Mur ligase C-terminal" evidence="10">
    <location>
        <begin position="351"/>
        <end position="480"/>
    </location>
</feature>
<dbReference type="GO" id="GO:0000287">
    <property type="term" value="F:magnesium ion binding"/>
    <property type="evidence" value="ECO:0007669"/>
    <property type="project" value="UniProtKB-UniRule"/>
</dbReference>
<feature type="binding site" evidence="7">
    <location>
        <position position="202"/>
    </location>
    <ligand>
        <name>UDP-N-acetyl-alpha-D-muramoyl-L-alanyl-D-glutamate</name>
        <dbReference type="ChEBI" id="CHEBI:83900"/>
    </ligand>
</feature>
<dbReference type="GO" id="GO:0071555">
    <property type="term" value="P:cell wall organization"/>
    <property type="evidence" value="ECO:0007669"/>
    <property type="project" value="UniProtKB-KW"/>
</dbReference>
<dbReference type="InterPro" id="IPR004101">
    <property type="entry name" value="Mur_ligase_C"/>
</dbReference>
<evidence type="ECO:0000256" key="7">
    <source>
        <dbReference type="HAMAP-Rule" id="MF_00208"/>
    </source>
</evidence>
<evidence type="ECO:0000256" key="5">
    <source>
        <dbReference type="ARBA" id="ARBA00023306"/>
    </source>
</evidence>
<dbReference type="SUPFAM" id="SSF63418">
    <property type="entry name" value="MurE/MurF N-terminal domain"/>
    <property type="match status" value="1"/>
</dbReference>
<gene>
    <name evidence="7" type="primary">murE</name>
    <name evidence="12" type="ORF">SAMN02745171_01246</name>
</gene>
<feature type="binding site" evidence="7">
    <location>
        <begin position="425"/>
        <end position="428"/>
    </location>
    <ligand>
        <name>meso-2,6-diaminopimelate</name>
        <dbReference type="ChEBI" id="CHEBI:57791"/>
    </ligand>
</feature>
<dbReference type="NCBIfam" id="TIGR01085">
    <property type="entry name" value="murE"/>
    <property type="match status" value="1"/>
</dbReference>
<evidence type="ECO:0000256" key="6">
    <source>
        <dbReference type="ARBA" id="ARBA00023316"/>
    </source>
</evidence>
<keyword evidence="7" id="KW-0547">Nucleotide-binding</keyword>
<dbReference type="HAMAP" id="MF_00208">
    <property type="entry name" value="MurE"/>
    <property type="match status" value="1"/>
</dbReference>
<dbReference type="Proteomes" id="UP000190121">
    <property type="component" value="Unassembled WGS sequence"/>
</dbReference>
<dbReference type="InterPro" id="IPR035911">
    <property type="entry name" value="MurE/MurF_N"/>
</dbReference>
<dbReference type="GO" id="GO:0005737">
    <property type="term" value="C:cytoplasm"/>
    <property type="evidence" value="ECO:0007669"/>
    <property type="project" value="UniProtKB-SubCell"/>
</dbReference>
<comment type="catalytic activity">
    <reaction evidence="7">
        <text>UDP-N-acetyl-alpha-D-muramoyl-L-alanyl-D-glutamate + meso-2,6-diaminopimelate + ATP = UDP-N-acetyl-alpha-D-muramoyl-L-alanyl-gamma-D-glutamyl-meso-2,6-diaminopimelate + ADP + phosphate + H(+)</text>
        <dbReference type="Rhea" id="RHEA:23676"/>
        <dbReference type="ChEBI" id="CHEBI:15378"/>
        <dbReference type="ChEBI" id="CHEBI:30616"/>
        <dbReference type="ChEBI" id="CHEBI:43474"/>
        <dbReference type="ChEBI" id="CHEBI:57791"/>
        <dbReference type="ChEBI" id="CHEBI:83900"/>
        <dbReference type="ChEBI" id="CHEBI:83905"/>
        <dbReference type="ChEBI" id="CHEBI:456216"/>
        <dbReference type="EC" id="6.3.2.13"/>
    </reaction>
</comment>
<comment type="PTM">
    <text evidence="7">Carboxylation is probably crucial for Mg(2+) binding and, consequently, for the gamma-phosphate positioning of ATP.</text>
</comment>
<dbReference type="InterPro" id="IPR005761">
    <property type="entry name" value="UDP-N-AcMur-Glu-dNH2Pim_ligase"/>
</dbReference>
<dbReference type="Pfam" id="PF08245">
    <property type="entry name" value="Mur_ligase_M"/>
    <property type="match status" value="1"/>
</dbReference>
<dbReference type="SUPFAM" id="SSF53244">
    <property type="entry name" value="MurD-like peptide ligases, peptide-binding domain"/>
    <property type="match status" value="1"/>
</dbReference>
<dbReference type="PANTHER" id="PTHR23135:SF4">
    <property type="entry name" value="UDP-N-ACETYLMURAMOYL-L-ALANYL-D-GLUTAMATE--2,6-DIAMINOPIMELATE LIGASE MURE HOMOLOG, CHLOROPLASTIC"/>
    <property type="match status" value="1"/>
</dbReference>
<keyword evidence="7 12" id="KW-0436">Ligase</keyword>
<dbReference type="NCBIfam" id="NF001126">
    <property type="entry name" value="PRK00139.1-4"/>
    <property type="match status" value="1"/>
</dbReference>
<feature type="domain" description="Mur ligase N-terminal catalytic" evidence="9">
    <location>
        <begin position="42"/>
        <end position="118"/>
    </location>
</feature>
<feature type="binding site" evidence="7">
    <location>
        <position position="478"/>
    </location>
    <ligand>
        <name>meso-2,6-diaminopimelate</name>
        <dbReference type="ChEBI" id="CHEBI:57791"/>
    </ligand>
</feature>
<keyword evidence="7" id="KW-0460">Magnesium</keyword>
<feature type="modified residue" description="N6-carboxylysine" evidence="7">
    <location>
        <position position="242"/>
    </location>
</feature>
<dbReference type="Pfam" id="PF01225">
    <property type="entry name" value="Mur_ligase"/>
    <property type="match status" value="1"/>
</dbReference>
<feature type="binding site" evidence="7">
    <location>
        <begin position="175"/>
        <end position="176"/>
    </location>
    <ligand>
        <name>UDP-N-acetyl-alpha-D-muramoyl-L-alanyl-D-glutamate</name>
        <dbReference type="ChEBI" id="CHEBI:83900"/>
    </ligand>
</feature>
<dbReference type="GO" id="GO:0008360">
    <property type="term" value="P:regulation of cell shape"/>
    <property type="evidence" value="ECO:0007669"/>
    <property type="project" value="UniProtKB-KW"/>
</dbReference>
<dbReference type="Gene3D" id="3.90.190.20">
    <property type="entry name" value="Mur ligase, C-terminal domain"/>
    <property type="match status" value="1"/>
</dbReference>
<dbReference type="Pfam" id="PF02875">
    <property type="entry name" value="Mur_ligase_C"/>
    <property type="match status" value="1"/>
</dbReference>
<dbReference type="InterPro" id="IPR036565">
    <property type="entry name" value="Mur-like_cat_sf"/>
</dbReference>
<feature type="binding site" evidence="7">
    <location>
        <position position="210"/>
    </location>
    <ligand>
        <name>UDP-N-acetyl-alpha-D-muramoyl-L-alanyl-D-glutamate</name>
        <dbReference type="ChEBI" id="CHEBI:83900"/>
    </ligand>
</feature>